<evidence type="ECO:0000313" key="2">
    <source>
        <dbReference type="Proteomes" id="UP000120576"/>
    </source>
</evidence>
<dbReference type="OrthoDB" id="28287at10239"/>
<proteinExistence type="predicted"/>
<name>Q14VZ3_9VIRU</name>
<dbReference type="KEGG" id="vg:5179422"/>
<protein>
    <submittedName>
        <fullName evidence="1">ORF113</fullName>
    </submittedName>
</protein>
<dbReference type="EMBL" id="DQ665652">
    <property type="protein sequence ID" value="ABG25596.1"/>
    <property type="molecule type" value="Genomic_DNA"/>
</dbReference>
<dbReference type="Proteomes" id="UP000120576">
    <property type="component" value="Genome"/>
</dbReference>
<dbReference type="RefSeq" id="YP_656621.1">
    <property type="nucleotide sequence ID" value="NC_008210.1"/>
</dbReference>
<dbReference type="GeneID" id="5179422"/>
<sequence length="585" mass="66009">MMGIGKFIVQTLLARELFVPERDRVLHLSSEFTLRQCHYVVVDASTAIHKMYYICDIPGITLHKCFNFLVQHYENLKLPESACLVLVQDGCSFPLKSHARATRAPDTFSARVKELVGDRKTFLKGFFEHYQTTRPNLVVVCGAVCLGVDIPHDDQFEVHCALQDEEKRRRICCLLNNPSWQGKEVESDTIQYAVATQLALLDKEEKVGVVNIDTDTVAVAMALRSANLLPHNVVGFFENKMFSGKNHILHYIDKAHLSMLLTGVEMRHVLPQQRHMNDRDYALLILSDCLTLDQARRHYGARWKRFVESIVSAGRTIDWSNVIMCAVQLGFRGAVIEPFLTCANIAPFVHLINHLSNGRRVNNIAERAVGLEDLTDKARAKRLVQYQTLLALNRQVIPLGTYGRYLHSCDNGMIAFYPLRSQQTIFALFMCVLAGTDFSIPLHKAGLCSLMHAFTNRSLVSDVYHAVCLEIGLAVKDKGELAEPVHLTGRFLAQSLLPKFNPDKHLRNPRTSKVYDTIAAHLRHVITGWCTPGYFPRLYESILLNGAAPGYLLSSVSPTTVISFDVDEKVIAEWKEDVYCTVQEK</sequence>
<reference evidence="1 2" key="1">
    <citation type="journal article" date="2006" name="J. Gen. Virol.">
        <title>Genome sequences of two frog herpesviruses.</title>
        <authorList>
            <person name="Davison A.J."/>
            <person name="Cunningham C."/>
            <person name="Sauerbier W."/>
            <person name="McKinnell R.G."/>
        </authorList>
    </citation>
    <scope>NUCLEOTIDE SEQUENCE [LARGE SCALE GENOMIC DNA]</scope>
    <source>
        <strain evidence="1">ATCC VR-568</strain>
    </source>
</reference>
<keyword evidence="2" id="KW-1185">Reference proteome</keyword>
<evidence type="ECO:0000313" key="1">
    <source>
        <dbReference type="EMBL" id="ABG25596.1"/>
    </source>
</evidence>
<organism evidence="1 2">
    <name type="scientific">Ranid herpesvirus 2</name>
    <dbReference type="NCBI Taxonomy" id="389214"/>
    <lineage>
        <taxon>Viruses</taxon>
        <taxon>Duplodnaviria</taxon>
        <taxon>Heunggongvirae</taxon>
        <taxon>Peploviricota</taxon>
        <taxon>Herviviricetes</taxon>
        <taxon>Herpesvirales</taxon>
        <taxon>Alloherpesviridae</taxon>
        <taxon>Batravirus</taxon>
        <taxon>Batravirus ranidallo2</taxon>
    </lineage>
</organism>
<accession>Q14VZ3</accession>